<protein>
    <submittedName>
        <fullName evidence="1">Peptidase family M48-domain-containing protein</fullName>
    </submittedName>
</protein>
<gene>
    <name evidence="1" type="ORF">BDY19DRAFT_886041</name>
</gene>
<dbReference type="EMBL" id="MU274906">
    <property type="protein sequence ID" value="KAI0091204.1"/>
    <property type="molecule type" value="Genomic_DNA"/>
</dbReference>
<organism evidence="1 2">
    <name type="scientific">Irpex rosettiformis</name>
    <dbReference type="NCBI Taxonomy" id="378272"/>
    <lineage>
        <taxon>Eukaryota</taxon>
        <taxon>Fungi</taxon>
        <taxon>Dikarya</taxon>
        <taxon>Basidiomycota</taxon>
        <taxon>Agaricomycotina</taxon>
        <taxon>Agaricomycetes</taxon>
        <taxon>Polyporales</taxon>
        <taxon>Irpicaceae</taxon>
        <taxon>Irpex</taxon>
    </lineage>
</organism>
<comment type="caution">
    <text evidence="1">The sequence shown here is derived from an EMBL/GenBank/DDBJ whole genome shotgun (WGS) entry which is preliminary data.</text>
</comment>
<evidence type="ECO:0000313" key="2">
    <source>
        <dbReference type="Proteomes" id="UP001055072"/>
    </source>
</evidence>
<evidence type="ECO:0000313" key="1">
    <source>
        <dbReference type="EMBL" id="KAI0091204.1"/>
    </source>
</evidence>
<dbReference type="Proteomes" id="UP001055072">
    <property type="component" value="Unassembled WGS sequence"/>
</dbReference>
<keyword evidence="2" id="KW-1185">Reference proteome</keyword>
<reference evidence="1" key="1">
    <citation type="journal article" date="2021" name="Environ. Microbiol.">
        <title>Gene family expansions and transcriptome signatures uncover fungal adaptations to wood decay.</title>
        <authorList>
            <person name="Hage H."/>
            <person name="Miyauchi S."/>
            <person name="Viragh M."/>
            <person name="Drula E."/>
            <person name="Min B."/>
            <person name="Chaduli D."/>
            <person name="Navarro D."/>
            <person name="Favel A."/>
            <person name="Norest M."/>
            <person name="Lesage-Meessen L."/>
            <person name="Balint B."/>
            <person name="Merenyi Z."/>
            <person name="de Eugenio L."/>
            <person name="Morin E."/>
            <person name="Martinez A.T."/>
            <person name="Baldrian P."/>
            <person name="Stursova M."/>
            <person name="Martinez M.J."/>
            <person name="Novotny C."/>
            <person name="Magnuson J.K."/>
            <person name="Spatafora J.W."/>
            <person name="Maurice S."/>
            <person name="Pangilinan J."/>
            <person name="Andreopoulos W."/>
            <person name="LaButti K."/>
            <person name="Hundley H."/>
            <person name="Na H."/>
            <person name="Kuo A."/>
            <person name="Barry K."/>
            <person name="Lipzen A."/>
            <person name="Henrissat B."/>
            <person name="Riley R."/>
            <person name="Ahrendt S."/>
            <person name="Nagy L.G."/>
            <person name="Grigoriev I.V."/>
            <person name="Martin F."/>
            <person name="Rosso M.N."/>
        </authorList>
    </citation>
    <scope>NUCLEOTIDE SEQUENCE</scope>
    <source>
        <strain evidence="1">CBS 384.51</strain>
    </source>
</reference>
<proteinExistence type="predicted"/>
<sequence length="485" mass="54900">MDIIRTAARIALTFLPVVIMGNWQMKRKLRWAESRGDQELVDKIKTHMNVRHQRHKVIFFYGLLITPVIIFWLTILASMERTPLTGRWRLILLSPEEEEEISSQLAGNGWYQAVGDILSQEGDTPQIVPPSDWRFLWVRSTLCRLESVIPLLQKEGELEAKWLECGPNDIPLPPPADHPLRPRPRASEYVRRFAELSCGRAPPPVPHGVLGPPYSLIVVDKPDSSNAFSYGFGPDGGGGIVVFSGFLDDIISKYPHLDPSASAPSSQSQPQRSWWSALFGSFTTVHPPVNQRPMPTEEQTSELAILLAHELSHLILSHHLETLSSGSIIWPGILSIGTDIIRALIFPFTMMFGPFVNDALAGIGKASSGEFTKLTEYCTSQKQEVEADVVSARLLAHAGFDPRHAVRFWEERNEQNERTAECTPKHATEIIASEKQWEQTAPMRWMGSTHPYNVTRVEKLKEELKRWEKKREEARRILAEEERES</sequence>
<accession>A0ACB8UAE0</accession>
<name>A0ACB8UAE0_9APHY</name>